<protein>
    <recommendedName>
        <fullName evidence="2">VTT domain-containing protein</fullName>
    </recommendedName>
</protein>
<sequence>MACRAASCLSQALVASASGRTRACAAQRSALNNCQARGRRSRCLASGRGQQIGVEHGGNEPSTSGCSHLWHEAASSAAAALAAAAVLVPAGAAGASGLGAEAAAPGFLDFTISFIDALGPWGPAAFVATVAIAESIPLFPTQPLSLASGLLFGAQKGSLCMLTGTTLAALLAFQIARGIGRPLAERILNHEMSEGSESEEEAGAAAPTSLVQQKLAEVQAVIEQGSFWQQAGAVLLLRMTPVLPFSASNYLLGLSPMPLGPYLVGSVTGMAFWAVFYASLGGASRSLLLRGVDSDVLLADLLTKAGAYTQELAIGGAVLGGGVLLYLGAGVVREQLAGADGPDAGAPGGDNGGTGSSGSGGGLGRKLGSTLSRGAASSKELGSGMVGELRARKRLVSSRLQGWLGGSNGKE</sequence>
<feature type="compositionally biased region" description="Gly residues" evidence="1">
    <location>
        <begin position="346"/>
        <end position="365"/>
    </location>
</feature>
<dbReference type="Pfam" id="PF09335">
    <property type="entry name" value="VTT_dom"/>
    <property type="match status" value="1"/>
</dbReference>
<dbReference type="OrthoDB" id="166803at2759"/>
<feature type="domain" description="VTT" evidence="2">
    <location>
        <begin position="139"/>
        <end position="281"/>
    </location>
</feature>
<accession>A0A9D4YZI0</accession>
<comment type="caution">
    <text evidence="3">The sequence shown here is derived from an EMBL/GenBank/DDBJ whole genome shotgun (WGS) entry which is preliminary data.</text>
</comment>
<proteinExistence type="predicted"/>
<dbReference type="AlphaFoldDB" id="A0A9D4YZI0"/>
<reference evidence="3" key="1">
    <citation type="journal article" date="2019" name="Plant J.">
        <title>Chlorella vulgaris genome assembly and annotation reveals the molecular basis for metabolic acclimation to high light conditions.</title>
        <authorList>
            <person name="Cecchin M."/>
            <person name="Marcolungo L."/>
            <person name="Rossato M."/>
            <person name="Girolomoni L."/>
            <person name="Cosentino E."/>
            <person name="Cuine S."/>
            <person name="Li-Beisson Y."/>
            <person name="Delledonne M."/>
            <person name="Ballottari M."/>
        </authorList>
    </citation>
    <scope>NUCLEOTIDE SEQUENCE</scope>
    <source>
        <strain evidence="3">211/11P</strain>
    </source>
</reference>
<dbReference type="PANTHER" id="PTHR46826">
    <property type="match status" value="1"/>
</dbReference>
<evidence type="ECO:0000313" key="3">
    <source>
        <dbReference type="EMBL" id="KAI3435539.1"/>
    </source>
</evidence>
<evidence type="ECO:0000313" key="4">
    <source>
        <dbReference type="Proteomes" id="UP001055712"/>
    </source>
</evidence>
<dbReference type="InterPro" id="IPR032816">
    <property type="entry name" value="VTT_dom"/>
</dbReference>
<keyword evidence="4" id="KW-1185">Reference proteome</keyword>
<evidence type="ECO:0000259" key="2">
    <source>
        <dbReference type="Pfam" id="PF09335"/>
    </source>
</evidence>
<dbReference type="Proteomes" id="UP001055712">
    <property type="component" value="Unassembled WGS sequence"/>
</dbReference>
<organism evidence="3 4">
    <name type="scientific">Chlorella vulgaris</name>
    <name type="common">Green alga</name>
    <dbReference type="NCBI Taxonomy" id="3077"/>
    <lineage>
        <taxon>Eukaryota</taxon>
        <taxon>Viridiplantae</taxon>
        <taxon>Chlorophyta</taxon>
        <taxon>core chlorophytes</taxon>
        <taxon>Trebouxiophyceae</taxon>
        <taxon>Chlorellales</taxon>
        <taxon>Chlorellaceae</taxon>
        <taxon>Chlorella clade</taxon>
        <taxon>Chlorella</taxon>
    </lineage>
</organism>
<gene>
    <name evidence="3" type="ORF">D9Q98_001604</name>
</gene>
<dbReference type="EMBL" id="SIDB01000002">
    <property type="protein sequence ID" value="KAI3435539.1"/>
    <property type="molecule type" value="Genomic_DNA"/>
</dbReference>
<dbReference type="InterPro" id="IPR053240">
    <property type="entry name" value="VTT_domain"/>
</dbReference>
<reference evidence="3" key="2">
    <citation type="submission" date="2020-11" db="EMBL/GenBank/DDBJ databases">
        <authorList>
            <person name="Cecchin M."/>
            <person name="Marcolungo L."/>
            <person name="Rossato M."/>
            <person name="Girolomoni L."/>
            <person name="Cosentino E."/>
            <person name="Cuine S."/>
            <person name="Li-Beisson Y."/>
            <person name="Delledonne M."/>
            <person name="Ballottari M."/>
        </authorList>
    </citation>
    <scope>NUCLEOTIDE SEQUENCE</scope>
    <source>
        <strain evidence="3">211/11P</strain>
        <tissue evidence="3">Whole cell</tissue>
    </source>
</reference>
<feature type="region of interest" description="Disordered" evidence="1">
    <location>
        <begin position="340"/>
        <end position="382"/>
    </location>
</feature>
<name>A0A9D4YZI0_CHLVU</name>
<evidence type="ECO:0000256" key="1">
    <source>
        <dbReference type="SAM" id="MobiDB-lite"/>
    </source>
</evidence>
<dbReference type="PANTHER" id="PTHR46826:SF1">
    <property type="entry name" value="TVP38_TMEM64 FAMILY MEMBRANE PROTEIN YDJX"/>
    <property type="match status" value="1"/>
</dbReference>